<evidence type="ECO:0000313" key="5">
    <source>
        <dbReference type="Proteomes" id="UP000233618"/>
    </source>
</evidence>
<dbReference type="Gene3D" id="2.120.10.30">
    <property type="entry name" value="TolB, C-terminal domain"/>
    <property type="match status" value="2"/>
</dbReference>
<dbReference type="Gene3D" id="2.60.40.10">
    <property type="entry name" value="Immunoglobulins"/>
    <property type="match status" value="1"/>
</dbReference>
<dbReference type="SUPFAM" id="SSF69304">
    <property type="entry name" value="Tricorn protease N-terminal domain"/>
    <property type="match status" value="1"/>
</dbReference>
<keyword evidence="2" id="KW-0732">Signal</keyword>
<protein>
    <recommendedName>
        <fullName evidence="3">Fibronectin type-III domain-containing protein</fullName>
    </recommendedName>
</protein>
<evidence type="ECO:0000259" key="3">
    <source>
        <dbReference type="PROSITE" id="PS50853"/>
    </source>
</evidence>
<comment type="similarity">
    <text evidence="1">Belongs to the TolB family.</text>
</comment>
<dbReference type="InterPro" id="IPR011659">
    <property type="entry name" value="WD40"/>
</dbReference>
<dbReference type="InterPro" id="IPR013783">
    <property type="entry name" value="Ig-like_fold"/>
</dbReference>
<dbReference type="AlphaFoldDB" id="A0A2N3IGZ9"/>
<dbReference type="Pfam" id="PF07676">
    <property type="entry name" value="PD40"/>
    <property type="match status" value="2"/>
</dbReference>
<dbReference type="EMBL" id="MVDE01000001">
    <property type="protein sequence ID" value="PKQ69586.1"/>
    <property type="molecule type" value="Genomic_DNA"/>
</dbReference>
<dbReference type="PROSITE" id="PS50853">
    <property type="entry name" value="FN3"/>
    <property type="match status" value="1"/>
</dbReference>
<dbReference type="SUPFAM" id="SSF49265">
    <property type="entry name" value="Fibronectin type III"/>
    <property type="match status" value="1"/>
</dbReference>
<comment type="caution">
    <text evidence="4">The sequence shown here is derived from an EMBL/GenBank/DDBJ whole genome shotgun (WGS) entry which is preliminary data.</text>
</comment>
<dbReference type="Proteomes" id="UP000233618">
    <property type="component" value="Unassembled WGS sequence"/>
</dbReference>
<dbReference type="InterPro" id="IPR011042">
    <property type="entry name" value="6-blade_b-propeller_TolB-like"/>
</dbReference>
<feature type="domain" description="Fibronectin type-III" evidence="3">
    <location>
        <begin position="130"/>
        <end position="224"/>
    </location>
</feature>
<feature type="signal peptide" evidence="2">
    <location>
        <begin position="1"/>
        <end position="25"/>
    </location>
</feature>
<dbReference type="Gene3D" id="2.60.40.1120">
    <property type="entry name" value="Carboxypeptidase-like, regulatory domain"/>
    <property type="match status" value="1"/>
</dbReference>
<dbReference type="InterPro" id="IPR036116">
    <property type="entry name" value="FN3_sf"/>
</dbReference>
<accession>A0A2N3IGZ9</accession>
<sequence length="513" mass="56978">MRQFYLLFRHFILLCLPLIIFSCNESTVDPELFGSISGTVKTSEEAGSLPMEGVTITTNPGTTSVTTNSDGSFSLSEVNVGDVTVNAKKEGYTAVSTPVKVQEGKELVMQVVMGIAPLDSTIPDDITYVSPLDIQKDATRLPNKVNLVWRNGETEKGDTLRFDVIIFEGASDENGTKVASNILDTTFTVQNLKFEQTYEWQIVARNKQLDEVEGKKWRFTTENFPKNGYLFVKDTLGSRDIYSWDLAENHLVRLTKDGGSEVSPRISPNEELIAYASNKSGEYHIYTMDTKGENVVKVTNDKSLVSYNNSGSGFVWSPEGDQILYGHYGDLYTINYNGTGETKIANAPVNRHFKSCDWSAHFNNVSQEKIAVLTQGEKPYDNEIYLMDPDGSNLFLLLGNLEGTISSPHFSPDGTKVIFSLDSLFQDDNGRQLNAKIYSVNIDGTNWTDLSGDDKPAGTNDLQARYTETGGKIIFMNVANDNEGEKNIWIMDTDGSNREKIISNGEMPDLYNP</sequence>
<organism evidence="4 5">
    <name type="scientific">Labilibaculum manganireducens</name>
    <dbReference type="NCBI Taxonomy" id="1940525"/>
    <lineage>
        <taxon>Bacteria</taxon>
        <taxon>Pseudomonadati</taxon>
        <taxon>Bacteroidota</taxon>
        <taxon>Bacteroidia</taxon>
        <taxon>Marinilabiliales</taxon>
        <taxon>Marinifilaceae</taxon>
        <taxon>Labilibaculum</taxon>
    </lineage>
</organism>
<dbReference type="InterPro" id="IPR003961">
    <property type="entry name" value="FN3_dom"/>
</dbReference>
<reference evidence="4 5" key="1">
    <citation type="journal article" date="2017" name="Front. Microbiol.">
        <title>Labilibaculum manganireducens gen. nov., sp. nov. and Labilibaculum filiforme sp. nov., Novel Bacteroidetes Isolated from Subsurface Sediments of the Baltic Sea.</title>
        <authorList>
            <person name="Vandieken V."/>
            <person name="Marshall I.P."/>
            <person name="Niemann H."/>
            <person name="Engelen B."/>
            <person name="Cypionka H."/>
        </authorList>
    </citation>
    <scope>NUCLEOTIDE SEQUENCE [LARGE SCALE GENOMIC DNA]</scope>
    <source>
        <strain evidence="4 5">59.10-2M</strain>
    </source>
</reference>
<dbReference type="RefSeq" id="WP_143470802.1">
    <property type="nucleotide sequence ID" value="NZ_MVDE01000001.1"/>
</dbReference>
<dbReference type="PANTHER" id="PTHR36842:SF1">
    <property type="entry name" value="PROTEIN TOLB"/>
    <property type="match status" value="1"/>
</dbReference>
<name>A0A2N3IGZ9_9BACT</name>
<gene>
    <name evidence="4" type="ORF">BZG01_01310</name>
</gene>
<feature type="chain" id="PRO_5014639088" description="Fibronectin type-III domain-containing protein" evidence="2">
    <location>
        <begin position="26"/>
        <end position="513"/>
    </location>
</feature>
<evidence type="ECO:0000256" key="1">
    <source>
        <dbReference type="ARBA" id="ARBA00009820"/>
    </source>
</evidence>
<proteinExistence type="inferred from homology"/>
<dbReference type="SUPFAM" id="SSF49452">
    <property type="entry name" value="Starch-binding domain-like"/>
    <property type="match status" value="1"/>
</dbReference>
<evidence type="ECO:0000256" key="2">
    <source>
        <dbReference type="SAM" id="SignalP"/>
    </source>
</evidence>
<keyword evidence="5" id="KW-1185">Reference proteome</keyword>
<dbReference type="PANTHER" id="PTHR36842">
    <property type="entry name" value="PROTEIN TOLB HOMOLOG"/>
    <property type="match status" value="1"/>
</dbReference>
<dbReference type="Pfam" id="PF13620">
    <property type="entry name" value="CarboxypepD_reg"/>
    <property type="match status" value="1"/>
</dbReference>
<evidence type="ECO:0000313" key="4">
    <source>
        <dbReference type="EMBL" id="PKQ69586.1"/>
    </source>
</evidence>
<dbReference type="GO" id="GO:0030246">
    <property type="term" value="F:carbohydrate binding"/>
    <property type="evidence" value="ECO:0007669"/>
    <property type="project" value="InterPro"/>
</dbReference>
<dbReference type="PROSITE" id="PS51257">
    <property type="entry name" value="PROKAR_LIPOPROTEIN"/>
    <property type="match status" value="1"/>
</dbReference>
<dbReference type="InterPro" id="IPR013784">
    <property type="entry name" value="Carb-bd-like_fold"/>
</dbReference>